<dbReference type="EMBL" id="JBHFFA010000004">
    <property type="protein sequence ID" value="KAL2628572.1"/>
    <property type="molecule type" value="Genomic_DNA"/>
</dbReference>
<gene>
    <name evidence="3" type="ORF">R1flu_013258</name>
</gene>
<feature type="region of interest" description="Disordered" evidence="2">
    <location>
        <begin position="287"/>
        <end position="510"/>
    </location>
</feature>
<feature type="coiled-coil region" evidence="1">
    <location>
        <begin position="777"/>
        <end position="836"/>
    </location>
</feature>
<organism evidence="3 4">
    <name type="scientific">Riccia fluitans</name>
    <dbReference type="NCBI Taxonomy" id="41844"/>
    <lineage>
        <taxon>Eukaryota</taxon>
        <taxon>Viridiplantae</taxon>
        <taxon>Streptophyta</taxon>
        <taxon>Embryophyta</taxon>
        <taxon>Marchantiophyta</taxon>
        <taxon>Marchantiopsida</taxon>
        <taxon>Marchantiidae</taxon>
        <taxon>Marchantiales</taxon>
        <taxon>Ricciaceae</taxon>
        <taxon>Riccia</taxon>
    </lineage>
</organism>
<keyword evidence="1" id="KW-0175">Coiled coil</keyword>
<comment type="caution">
    <text evidence="3">The sequence shown here is derived from an EMBL/GenBank/DDBJ whole genome shotgun (WGS) entry which is preliminary data.</text>
</comment>
<feature type="compositionally biased region" description="Low complexity" evidence="2">
    <location>
        <begin position="485"/>
        <end position="497"/>
    </location>
</feature>
<evidence type="ECO:0000256" key="2">
    <source>
        <dbReference type="SAM" id="MobiDB-lite"/>
    </source>
</evidence>
<dbReference type="AlphaFoldDB" id="A0ABD1YFX6"/>
<dbReference type="Proteomes" id="UP001605036">
    <property type="component" value="Unassembled WGS sequence"/>
</dbReference>
<feature type="compositionally biased region" description="Basic and acidic residues" evidence="2">
    <location>
        <begin position="500"/>
        <end position="510"/>
    </location>
</feature>
<feature type="compositionally biased region" description="Low complexity" evidence="2">
    <location>
        <begin position="312"/>
        <end position="329"/>
    </location>
</feature>
<reference evidence="3 4" key="1">
    <citation type="submission" date="2024-09" db="EMBL/GenBank/DDBJ databases">
        <title>Chromosome-scale assembly of Riccia fluitans.</title>
        <authorList>
            <person name="Paukszto L."/>
            <person name="Sawicki J."/>
            <person name="Karawczyk K."/>
            <person name="Piernik-Szablinska J."/>
            <person name="Szczecinska M."/>
            <person name="Mazdziarz M."/>
        </authorList>
    </citation>
    <scope>NUCLEOTIDE SEQUENCE [LARGE SCALE GENOMIC DNA]</scope>
    <source>
        <strain evidence="3">Rf_01</strain>
        <tissue evidence="3">Aerial parts of the thallus</tissue>
    </source>
</reference>
<feature type="coiled-coil region" evidence="1">
    <location>
        <begin position="688"/>
        <end position="747"/>
    </location>
</feature>
<feature type="compositionally biased region" description="Basic and acidic residues" evidence="2">
    <location>
        <begin position="406"/>
        <end position="423"/>
    </location>
</feature>
<proteinExistence type="predicted"/>
<evidence type="ECO:0000256" key="1">
    <source>
        <dbReference type="SAM" id="Coils"/>
    </source>
</evidence>
<evidence type="ECO:0000313" key="4">
    <source>
        <dbReference type="Proteomes" id="UP001605036"/>
    </source>
</evidence>
<name>A0ABD1YFX6_9MARC</name>
<keyword evidence="4" id="KW-1185">Reference proteome</keyword>
<evidence type="ECO:0000313" key="3">
    <source>
        <dbReference type="EMBL" id="KAL2628572.1"/>
    </source>
</evidence>
<protein>
    <submittedName>
        <fullName evidence="3">Uncharacterized protein</fullName>
    </submittedName>
</protein>
<accession>A0ABD1YFX6</accession>
<sequence length="844" mass="95395">MAMWSEELRRLTLFDGEAELTPESRPVWQQNMELRTKFVRYPGPKPDGLHPTHFWFLEHYGLLPYFLQMQAEGIPAKVFFSIVSTCRYVTVAERTEHLELRGLTGRKLVVSPEVVREAFGIPRDAAHDEEQGATWPNQVAVRFAEVEELGVRQYFPISQDRNENLISQVQAPREPAGVPLQIINDYLLCKAGSGTTPSRRYNLPAVSAFLRLTYYRLVNWAHMLAGGLASAVKEYVWKFSGGPGEAVVMVSWAPALMKIIKHNRALLFDSPLNCPEPWEVYMDCSGSYDRPRHSPSQGRDRPRHHPWHWRETQTATRPTRITRITTEPEVGVVPSPPREVQEISSSSSPEQPPRKEPRVGEPPQQSEGWQGDTAIPGFEPSDDELPIGYPAQGHIPPKAGRPTNRASRDQRGRRGGAGREARTSIRGGRLSAPEPPRRLQTGGRQALNGSRKKAIEQIPLPSPGQKKKKNKTPAVQPGPERNSSAQPPAREQRAAPATVEEERPDIGPRYTDEEVRRLHPELFVQLGPAPPTAGVPQPIPVGKTLLDRLAEISRPEAMSGIAEEDQAVRDMMVAVVKHWTMEKADGRTDALTSVRPSVVMLVKFFLNQIPQVPGLTIPAPATDRIDELQVLCAAVASWARDLKQEVAEDRRTRSILTERAHGAQAERDAARQKYELSMSPHPTLGELMEAMDARIQSAKKDAARLREHTSQIMSEWQNSNIQWRTSLNKVQSKVDKQTEDLKALRETYCLITTPEEPTARDLVECLVSQNSIADHRAEEAEKRVQERDEELHQAQDELRRAREELAQNWADREKQSRALEEELRRVRNDVVQREEETGRWIRND</sequence>